<dbReference type="GO" id="GO:0016811">
    <property type="term" value="F:hydrolase activity, acting on carbon-nitrogen (but not peptide) bonds, in linear amides"/>
    <property type="evidence" value="ECO:0007669"/>
    <property type="project" value="TreeGrafter"/>
</dbReference>
<dbReference type="Pfam" id="PF02585">
    <property type="entry name" value="PIG-L"/>
    <property type="match status" value="1"/>
</dbReference>
<dbReference type="PANTHER" id="PTHR12993">
    <property type="entry name" value="N-ACETYLGLUCOSAMINYL-PHOSPHATIDYLINOSITOL DE-N-ACETYLASE-RELATED"/>
    <property type="match status" value="1"/>
</dbReference>
<dbReference type="eggNOG" id="COG2120">
    <property type="taxonomic scope" value="Bacteria"/>
</dbReference>
<name>H5UUN9_9MICO</name>
<protein>
    <submittedName>
        <fullName evidence="2">Putative hydrolase</fullName>
    </submittedName>
</protein>
<dbReference type="OrthoDB" id="158614at2"/>
<dbReference type="Gene3D" id="3.40.50.10320">
    <property type="entry name" value="LmbE-like"/>
    <property type="match status" value="1"/>
</dbReference>
<dbReference type="EMBL" id="BAFE01000089">
    <property type="protein sequence ID" value="GAB49447.1"/>
    <property type="molecule type" value="Genomic_DNA"/>
</dbReference>
<dbReference type="InterPro" id="IPR003737">
    <property type="entry name" value="GlcNAc_PI_deacetylase-related"/>
</dbReference>
<organism evidence="2 3">
    <name type="scientific">Mobilicoccus pelagius NBRC 104925</name>
    <dbReference type="NCBI Taxonomy" id="1089455"/>
    <lineage>
        <taxon>Bacteria</taxon>
        <taxon>Bacillati</taxon>
        <taxon>Actinomycetota</taxon>
        <taxon>Actinomycetes</taxon>
        <taxon>Micrococcales</taxon>
        <taxon>Dermatophilaceae</taxon>
        <taxon>Mobilicoccus</taxon>
    </lineage>
</organism>
<dbReference type="RefSeq" id="WP_009483290.1">
    <property type="nucleotide sequence ID" value="NZ_BAFE01000089.1"/>
</dbReference>
<sequence length="278" mass="29841">MGDVSTIVFLHAHPDDEASQTSGTMTLASRAGHRVVCVYATNGDQGEVPADLAEGETLVDRRRAEAEASARVTGTARVVWLDYADSGMTGWEQNTGERSFHGADLDEAAARLTAVLDEEDADVLVTYDWHGGYGHPDHVKAHRVAHAAADRARRRPRLLEGTMNRDHLRSVFARALAEDAAAGTGLASAAHRMDVDGPADDGNPVGTPEAEIHWAVELGDAVTAKREALACHASQVTDVGMFLAISPEQFAIAFGREFYVEPGCEPGMVTAWPFDDPR</sequence>
<dbReference type="InterPro" id="IPR024078">
    <property type="entry name" value="LmbE-like_dom_sf"/>
</dbReference>
<dbReference type="AlphaFoldDB" id="H5UUN9"/>
<dbReference type="SUPFAM" id="SSF102588">
    <property type="entry name" value="LmbE-like"/>
    <property type="match status" value="1"/>
</dbReference>
<keyword evidence="3" id="KW-1185">Reference proteome</keyword>
<evidence type="ECO:0000313" key="2">
    <source>
        <dbReference type="EMBL" id="GAB49447.1"/>
    </source>
</evidence>
<comment type="caution">
    <text evidence="2">The sequence shown here is derived from an EMBL/GenBank/DDBJ whole genome shotgun (WGS) entry which is preliminary data.</text>
</comment>
<evidence type="ECO:0000256" key="1">
    <source>
        <dbReference type="ARBA" id="ARBA00022833"/>
    </source>
</evidence>
<gene>
    <name evidence="2" type="ORF">MOPEL_130_00540</name>
</gene>
<dbReference type="STRING" id="1089455.MOPEL_130_00540"/>
<dbReference type="GO" id="GO:0016137">
    <property type="term" value="P:glycoside metabolic process"/>
    <property type="evidence" value="ECO:0007669"/>
    <property type="project" value="UniProtKB-ARBA"/>
</dbReference>
<proteinExistence type="predicted"/>
<dbReference type="PANTHER" id="PTHR12993:SF26">
    <property type="entry name" value="1D-MYO-INOSITOL 2-ACETAMIDO-2-DEOXY-ALPHA-D-GLUCOPYRANOSIDE DEACETYLASE"/>
    <property type="match status" value="1"/>
</dbReference>
<evidence type="ECO:0000313" key="3">
    <source>
        <dbReference type="Proteomes" id="UP000004367"/>
    </source>
</evidence>
<accession>H5UUN9</accession>
<dbReference type="Proteomes" id="UP000004367">
    <property type="component" value="Unassembled WGS sequence"/>
</dbReference>
<keyword evidence="2" id="KW-0378">Hydrolase</keyword>
<reference evidence="2 3" key="1">
    <citation type="submission" date="2012-02" db="EMBL/GenBank/DDBJ databases">
        <title>Whole genome shotgun sequence of Mobilicoccus pelagius NBRC 104925.</title>
        <authorList>
            <person name="Yoshida Y."/>
            <person name="Hosoyama A."/>
            <person name="Tsuchikane K."/>
            <person name="Katsumata H."/>
            <person name="Yamazaki S."/>
            <person name="Fujita N."/>
        </authorList>
    </citation>
    <scope>NUCLEOTIDE SEQUENCE [LARGE SCALE GENOMIC DNA]</scope>
    <source>
        <strain evidence="2 3">NBRC 104925</strain>
    </source>
</reference>
<keyword evidence="1" id="KW-0862">Zinc</keyword>